<dbReference type="RefSeq" id="WP_167608832.1">
    <property type="nucleotide sequence ID" value="NZ_SOYS01000002.1"/>
</dbReference>
<keyword evidence="2" id="KW-1185">Reference proteome</keyword>
<organism evidence="1 2">
    <name type="scientific">Cedecea colo</name>
    <dbReference type="NCBI Taxonomy" id="2552946"/>
    <lineage>
        <taxon>Bacteria</taxon>
        <taxon>Pseudomonadati</taxon>
        <taxon>Pseudomonadota</taxon>
        <taxon>Gammaproteobacteria</taxon>
        <taxon>Enterobacterales</taxon>
        <taxon>Enterobacteriaceae</taxon>
        <taxon>Cedecea</taxon>
    </lineage>
</organism>
<sequence>MTPSMYERVRNMLVDAGLTAGYKVQLLLFEDTGNLKDAFIVFSPGGGTPIRDDISSDYYVDVTIVGAKENRKGAAERMQQIIDYVRANPTKDECLNYIESMGIPSPMPTTEGRIVFSLRFRCVYGD</sequence>
<comment type="caution">
    <text evidence="1">The sequence shown here is derived from an EMBL/GenBank/DDBJ whole genome shotgun (WGS) entry which is preliminary data.</text>
</comment>
<reference evidence="1 2" key="1">
    <citation type="journal article" date="2020" name="Microorganisms">
        <title>Polyphasic Characterisation of Cedecea colo sp. nov., a New Enteric Bacterium Isolated from the Koala Hindgut.</title>
        <authorList>
            <person name="Boath J.M."/>
            <person name="Dakhal S."/>
            <person name="Van T.T.H."/>
            <person name="Moore R.J."/>
            <person name="Dekiwadia C."/>
            <person name="Macreadie I.G."/>
        </authorList>
    </citation>
    <scope>NUCLEOTIDE SEQUENCE [LARGE SCALE GENOMIC DNA]</scope>
    <source>
        <strain evidence="1 2">ZA</strain>
    </source>
</reference>
<proteinExistence type="predicted"/>
<dbReference type="Pfam" id="PF23842">
    <property type="entry name" value="Phage_tail_terminator_3"/>
    <property type="match status" value="1"/>
</dbReference>
<dbReference type="Proteomes" id="UP000697927">
    <property type="component" value="Unassembled WGS sequence"/>
</dbReference>
<accession>A0ABX0VL26</accession>
<gene>
    <name evidence="1" type="ORF">E2L00_06890</name>
</gene>
<protein>
    <submittedName>
        <fullName evidence="1">Uncharacterized protein</fullName>
    </submittedName>
</protein>
<dbReference type="EMBL" id="SOYS01000002">
    <property type="protein sequence ID" value="NIY47266.1"/>
    <property type="molecule type" value="Genomic_DNA"/>
</dbReference>
<evidence type="ECO:0000313" key="1">
    <source>
        <dbReference type="EMBL" id="NIY47266.1"/>
    </source>
</evidence>
<dbReference type="InterPro" id="IPR056950">
    <property type="entry name" value="Phage_tail_terminator_3"/>
</dbReference>
<evidence type="ECO:0000313" key="2">
    <source>
        <dbReference type="Proteomes" id="UP000697927"/>
    </source>
</evidence>
<name>A0ABX0VL26_9ENTR</name>